<reference evidence="4" key="1">
    <citation type="journal article" date="2019" name="Int. J. Syst. Evol. Microbiol.">
        <title>The Global Catalogue of Microorganisms (GCM) 10K type strain sequencing project: providing services to taxonomists for standard genome sequencing and annotation.</title>
        <authorList>
            <consortium name="The Broad Institute Genomics Platform"/>
            <consortium name="The Broad Institute Genome Sequencing Center for Infectious Disease"/>
            <person name="Wu L."/>
            <person name="Ma J."/>
        </authorList>
    </citation>
    <scope>NUCLEOTIDE SEQUENCE [LARGE SCALE GENOMIC DNA]</scope>
    <source>
        <strain evidence="4">CGMCC 1.16275</strain>
    </source>
</reference>
<dbReference type="RefSeq" id="WP_377360207.1">
    <property type="nucleotide sequence ID" value="NZ_JBHTCM010000018.1"/>
</dbReference>
<accession>A0ABW2KYZ0</accession>
<dbReference type="InterPro" id="IPR001036">
    <property type="entry name" value="Acrflvin-R"/>
</dbReference>
<dbReference type="Gene3D" id="3.30.70.1320">
    <property type="entry name" value="Multidrug efflux transporter AcrB pore domain like"/>
    <property type="match status" value="1"/>
</dbReference>
<dbReference type="SUPFAM" id="SSF82693">
    <property type="entry name" value="Multidrug efflux transporter AcrB pore domain, PN1, PN2, PC1 and PC2 subdomains"/>
    <property type="match status" value="3"/>
</dbReference>
<dbReference type="PRINTS" id="PR00702">
    <property type="entry name" value="ACRIFLAVINRP"/>
</dbReference>
<proteinExistence type="predicted"/>
<sequence length="1053" mass="114071">MVLSDVSIQRPVLAFVLSAVLVVFGLLGYDSLPVRELPRIDPPVVSVDTSYPGASAEVVDNEITERIESVVNGIEGIRTIRSRSREGSSSVSIEFELTRDIDGAANDVRDRVSRVVDNLPEEADPPEVTKVDSDSQPIMWITLTSDRMNQLELTDYVRRYYLDTLNTVPGVASIRISGRRDFAMRVWLDRDAMAARGVTVRDVETAIRRENTELPAGRIESSQREFTVRTDTRLSTPGQFAAIVVRQDGANLVRIGDVARVEVGPRDDRGDFRLNGTQAVGMGIQRQSTANTVEVSQAVHAVLDQFRASLPPGMALEVRQDDAVFINQSIYEVFHAIGVAILLVVLVVWVFLRTARATIIPVVAIPVSLVAAFGVLALLGYSINVLTLLAFVLAVGLVVDDAIIVVENAARRIEEGEPPLLAAFRGARQIGFAVIATTLVLLAVIFPLTMLDNEQGRLLREFAVALMAAVGFSCVVALTLSPMLCSKLLRVHDEGNRFFVATEKVFTGMSSLYGRTLRAALGAPLLVLALFAAAVGGLVVTYQSLESELAPQEDRGVFRISVQTPEGSTLDFTNREVMAVETLLEPYLASGEVNSVLTILAPGWGGGSGVNRAMLVVRTPPWDERSRGVQEIVAELMPKMAQIPGARINPQIPSGLGLRGGGSNQIQFVLRGNTYDELAEWRDAIISRLQEYGRISTLIADFDETKPQLRVQVDRDRASDLGIGISDIGSTLETMMAERQVTRYLDRGEEYDVVLRAEADQRSNPRDLSNIYIRGSKTDQLVPLANLIQISDIAGATELNRYDRLRSITITGTLEPGLTMGEAIDMVRAAAAEMLPPEAQLAFEGAARQQLEASSSIFFAFGMALLVAFLVLAAQFENFRMPLIIILAVPLALFGGVLAMALTGMTDNIYTQIGLILLVGLICKNAILIVEFANQLRDEGLAMREAVVEASKLRLRPILMTSIATVFGALPLALAEGAGAESRMAIGWVIVGGVTVGTLLSLYVTPLLYSLAAHGVQPVGAIRRRLQDLDSQYAEHGPATGQEPRGGHGAAAE</sequence>
<feature type="transmembrane region" description="Helical" evidence="2">
    <location>
        <begin position="953"/>
        <end position="973"/>
    </location>
</feature>
<feature type="transmembrane region" description="Helical" evidence="2">
    <location>
        <begin position="462"/>
        <end position="480"/>
    </location>
</feature>
<feature type="transmembrane region" description="Helical" evidence="2">
    <location>
        <begin position="333"/>
        <end position="352"/>
    </location>
</feature>
<evidence type="ECO:0000256" key="2">
    <source>
        <dbReference type="SAM" id="Phobius"/>
    </source>
</evidence>
<dbReference type="InterPro" id="IPR027463">
    <property type="entry name" value="AcrB_DN_DC_subdom"/>
</dbReference>
<feature type="transmembrane region" description="Helical" evidence="2">
    <location>
        <begin position="430"/>
        <end position="450"/>
    </location>
</feature>
<feature type="transmembrane region" description="Helical" evidence="2">
    <location>
        <begin position="857"/>
        <end position="876"/>
    </location>
</feature>
<dbReference type="Pfam" id="PF00873">
    <property type="entry name" value="ACR_tran"/>
    <property type="match status" value="1"/>
</dbReference>
<name>A0ABW2KYZ0_9PROT</name>
<evidence type="ECO:0000256" key="1">
    <source>
        <dbReference type="SAM" id="MobiDB-lite"/>
    </source>
</evidence>
<dbReference type="Gene3D" id="3.30.70.1440">
    <property type="entry name" value="Multidrug efflux transporter AcrB pore domain"/>
    <property type="match status" value="1"/>
</dbReference>
<feature type="transmembrane region" description="Helical" evidence="2">
    <location>
        <begin position="883"/>
        <end position="903"/>
    </location>
</feature>
<keyword evidence="2" id="KW-1133">Transmembrane helix</keyword>
<feature type="transmembrane region" description="Helical" evidence="2">
    <location>
        <begin position="12"/>
        <end position="29"/>
    </location>
</feature>
<evidence type="ECO:0000313" key="4">
    <source>
        <dbReference type="Proteomes" id="UP001596456"/>
    </source>
</evidence>
<keyword evidence="2" id="KW-0812">Transmembrane</keyword>
<comment type="caution">
    <text evidence="3">The sequence shown here is derived from an EMBL/GenBank/DDBJ whole genome shotgun (WGS) entry which is preliminary data.</text>
</comment>
<dbReference type="EMBL" id="JBHTCM010000018">
    <property type="protein sequence ID" value="MFC7334659.1"/>
    <property type="molecule type" value="Genomic_DNA"/>
</dbReference>
<organism evidence="3 4">
    <name type="scientific">Rhodocista pekingensis</name>
    <dbReference type="NCBI Taxonomy" id="201185"/>
    <lineage>
        <taxon>Bacteria</taxon>
        <taxon>Pseudomonadati</taxon>
        <taxon>Pseudomonadota</taxon>
        <taxon>Alphaproteobacteria</taxon>
        <taxon>Rhodospirillales</taxon>
        <taxon>Azospirillaceae</taxon>
        <taxon>Rhodocista</taxon>
    </lineage>
</organism>
<dbReference type="PANTHER" id="PTHR32063">
    <property type="match status" value="1"/>
</dbReference>
<dbReference type="Gene3D" id="1.20.1640.10">
    <property type="entry name" value="Multidrug efflux transporter AcrB transmembrane domain"/>
    <property type="match status" value="2"/>
</dbReference>
<dbReference type="SUPFAM" id="SSF82714">
    <property type="entry name" value="Multidrug efflux transporter AcrB TolC docking domain, DN and DC subdomains"/>
    <property type="match status" value="2"/>
</dbReference>
<dbReference type="Gene3D" id="3.30.70.1430">
    <property type="entry name" value="Multidrug efflux transporter AcrB pore domain"/>
    <property type="match status" value="2"/>
</dbReference>
<evidence type="ECO:0000313" key="3">
    <source>
        <dbReference type="EMBL" id="MFC7334659.1"/>
    </source>
</evidence>
<dbReference type="Gene3D" id="3.30.2090.10">
    <property type="entry name" value="Multidrug efflux transporter AcrB TolC docking domain, DN and DC subdomains"/>
    <property type="match status" value="2"/>
</dbReference>
<feature type="region of interest" description="Disordered" evidence="1">
    <location>
        <begin position="1034"/>
        <end position="1053"/>
    </location>
</feature>
<feature type="transmembrane region" description="Helical" evidence="2">
    <location>
        <begin position="909"/>
        <end position="932"/>
    </location>
</feature>
<keyword evidence="4" id="KW-1185">Reference proteome</keyword>
<dbReference type="SUPFAM" id="SSF82866">
    <property type="entry name" value="Multidrug efflux transporter AcrB transmembrane domain"/>
    <property type="match status" value="2"/>
</dbReference>
<feature type="transmembrane region" description="Helical" evidence="2">
    <location>
        <begin position="985"/>
        <end position="1004"/>
    </location>
</feature>
<feature type="transmembrane region" description="Helical" evidence="2">
    <location>
        <begin position="519"/>
        <end position="542"/>
    </location>
</feature>
<gene>
    <name evidence="3" type="ORF">ACFQPS_15940</name>
</gene>
<dbReference type="Proteomes" id="UP001596456">
    <property type="component" value="Unassembled WGS sequence"/>
</dbReference>
<dbReference type="PANTHER" id="PTHR32063:SF14">
    <property type="entry name" value="BLL4319 PROTEIN"/>
    <property type="match status" value="1"/>
</dbReference>
<feature type="transmembrane region" description="Helical" evidence="2">
    <location>
        <begin position="359"/>
        <end position="379"/>
    </location>
</feature>
<keyword evidence="2" id="KW-0472">Membrane</keyword>
<feature type="transmembrane region" description="Helical" evidence="2">
    <location>
        <begin position="385"/>
        <end position="409"/>
    </location>
</feature>
<protein>
    <submittedName>
        <fullName evidence="3">Efflux RND transporter permease subunit</fullName>
    </submittedName>
</protein>